<dbReference type="GO" id="GO:0000329">
    <property type="term" value="C:fungal-type vacuole membrane"/>
    <property type="evidence" value="ECO:0007669"/>
    <property type="project" value="TreeGrafter"/>
</dbReference>
<feature type="chain" id="PRO_5034195291" description="Vacuolar protein sorting-associated protein 62" evidence="1">
    <location>
        <begin position="21"/>
        <end position="333"/>
    </location>
</feature>
<feature type="signal peptide" evidence="1">
    <location>
        <begin position="1"/>
        <end position="20"/>
    </location>
</feature>
<dbReference type="EMBL" id="KV722566">
    <property type="protein sequence ID" value="OCH85733.1"/>
    <property type="molecule type" value="Genomic_DNA"/>
</dbReference>
<dbReference type="PANTHER" id="PTHR48220">
    <property type="match status" value="1"/>
</dbReference>
<dbReference type="InterPro" id="IPR053102">
    <property type="entry name" value="VPS_Associated"/>
</dbReference>
<keyword evidence="3" id="KW-1185">Reference proteome</keyword>
<proteinExistence type="predicted"/>
<sequence>MGAMIAVLFGLLYAFSFAGAGTVHLVKRDPIPDFVLEKAPLSHLWSQESWWPSDVAVHLTHVEPQVNFTAVTTAVTFENISTLPSSVFLTAVPSDAVLTQPSWLTSADNTPEANGVSGAPATIICVEKPGGIIDAFYFYFYSFNAGGTVLGIEFDNHVGDWEHSMVRFVNGIPEFIYLSAHTGGTAYTYDTLNTTNGRATTYIAGGTHANYATPGPHFHDLPPPLLADQTDNGALWDVTANFRGYWFDNTTQTFHGAGGAGVGATEQANEGVGWLMFEGMWGDQQYPLLVNDQYCIFDQCHFTDGPTGPIAKNLGRNAVCQRETNCTVLTSLS</sequence>
<evidence type="ECO:0000313" key="2">
    <source>
        <dbReference type="EMBL" id="OCH85733.1"/>
    </source>
</evidence>
<name>A0A8E2AK85_9APHY</name>
<protein>
    <recommendedName>
        <fullName evidence="4">Vacuolar protein sorting-associated protein 62</fullName>
    </recommendedName>
</protein>
<evidence type="ECO:0000256" key="1">
    <source>
        <dbReference type="SAM" id="SignalP"/>
    </source>
</evidence>
<gene>
    <name evidence="2" type="ORF">OBBRIDRAFT_739396</name>
</gene>
<dbReference type="AlphaFoldDB" id="A0A8E2AK85"/>
<dbReference type="PANTHER" id="PTHR48220:SF1">
    <property type="entry name" value="VACUOLAR PROTEIN SORTING-ASSOCIATED PROTEIN 62-RELATED"/>
    <property type="match status" value="1"/>
</dbReference>
<dbReference type="OrthoDB" id="188042at2759"/>
<dbReference type="InterPro" id="IPR009291">
    <property type="entry name" value="Vps62"/>
</dbReference>
<dbReference type="Proteomes" id="UP000250043">
    <property type="component" value="Unassembled WGS sequence"/>
</dbReference>
<organism evidence="2 3">
    <name type="scientific">Obba rivulosa</name>
    <dbReference type="NCBI Taxonomy" id="1052685"/>
    <lineage>
        <taxon>Eukaryota</taxon>
        <taxon>Fungi</taxon>
        <taxon>Dikarya</taxon>
        <taxon>Basidiomycota</taxon>
        <taxon>Agaricomycotina</taxon>
        <taxon>Agaricomycetes</taxon>
        <taxon>Polyporales</taxon>
        <taxon>Gelatoporiaceae</taxon>
        <taxon>Obba</taxon>
    </lineage>
</organism>
<reference evidence="2 3" key="1">
    <citation type="submission" date="2016-07" db="EMBL/GenBank/DDBJ databases">
        <title>Draft genome of the white-rot fungus Obba rivulosa 3A-2.</title>
        <authorList>
            <consortium name="DOE Joint Genome Institute"/>
            <person name="Miettinen O."/>
            <person name="Riley R."/>
            <person name="Acob R."/>
            <person name="Barry K."/>
            <person name="Cullen D."/>
            <person name="De Vries R."/>
            <person name="Hainaut M."/>
            <person name="Hatakka A."/>
            <person name="Henrissat B."/>
            <person name="Hilden K."/>
            <person name="Kuo R."/>
            <person name="Labutti K."/>
            <person name="Lipzen A."/>
            <person name="Makela M.R."/>
            <person name="Sandor L."/>
            <person name="Spatafora J.W."/>
            <person name="Grigoriev I.V."/>
            <person name="Hibbett D.S."/>
        </authorList>
    </citation>
    <scope>NUCLEOTIDE SEQUENCE [LARGE SCALE GENOMIC DNA]</scope>
    <source>
        <strain evidence="2 3">3A-2</strain>
    </source>
</reference>
<dbReference type="GO" id="GO:0006623">
    <property type="term" value="P:protein targeting to vacuole"/>
    <property type="evidence" value="ECO:0007669"/>
    <property type="project" value="TreeGrafter"/>
</dbReference>
<accession>A0A8E2AK85</accession>
<keyword evidence="1" id="KW-0732">Signal</keyword>
<evidence type="ECO:0000313" key="3">
    <source>
        <dbReference type="Proteomes" id="UP000250043"/>
    </source>
</evidence>
<evidence type="ECO:0008006" key="4">
    <source>
        <dbReference type="Google" id="ProtNLM"/>
    </source>
</evidence>
<dbReference type="Pfam" id="PF06101">
    <property type="entry name" value="Vps62"/>
    <property type="match status" value="1"/>
</dbReference>